<evidence type="ECO:0000256" key="1">
    <source>
        <dbReference type="SAM" id="Phobius"/>
    </source>
</evidence>
<organism evidence="2">
    <name type="scientific">Octactis speculum</name>
    <dbReference type="NCBI Taxonomy" id="3111310"/>
    <lineage>
        <taxon>Eukaryota</taxon>
        <taxon>Sar</taxon>
        <taxon>Stramenopiles</taxon>
        <taxon>Ochrophyta</taxon>
        <taxon>Dictyochophyceae</taxon>
        <taxon>Dictyochales</taxon>
        <taxon>Dictyochaceae</taxon>
        <taxon>Octactis</taxon>
    </lineage>
</organism>
<gene>
    <name evidence="2" type="ORF">DSPE1174_LOCUS21724</name>
</gene>
<feature type="transmembrane region" description="Helical" evidence="1">
    <location>
        <begin position="96"/>
        <end position="115"/>
    </location>
</feature>
<protein>
    <submittedName>
        <fullName evidence="2">Uncharacterized protein</fullName>
    </submittedName>
</protein>
<keyword evidence="1" id="KW-1133">Transmembrane helix</keyword>
<dbReference type="EMBL" id="HBGS01042162">
    <property type="protein sequence ID" value="CAD9452411.1"/>
    <property type="molecule type" value="Transcribed_RNA"/>
</dbReference>
<sequence>MVSGSETTPTATTTTTSRAATAACWRPVPMVPATMIAQAAHPRNGPVYAVQNVGSDHLPIAAIELPTTKRPPSPATIATTTPSSETRLHMRSWSTVALLASCGVPLLAMVFSVLWRR</sequence>
<proteinExistence type="predicted"/>
<reference evidence="2" key="1">
    <citation type="submission" date="2021-01" db="EMBL/GenBank/DDBJ databases">
        <authorList>
            <person name="Corre E."/>
            <person name="Pelletier E."/>
            <person name="Niang G."/>
            <person name="Scheremetjew M."/>
            <person name="Finn R."/>
            <person name="Kale V."/>
            <person name="Holt S."/>
            <person name="Cochrane G."/>
            <person name="Meng A."/>
            <person name="Brown T."/>
            <person name="Cohen L."/>
        </authorList>
    </citation>
    <scope>NUCLEOTIDE SEQUENCE</scope>
    <source>
        <strain evidence="2">CCMP1381</strain>
    </source>
</reference>
<name>A0A7S2GJL7_9STRA</name>
<accession>A0A7S2GJL7</accession>
<evidence type="ECO:0000313" key="2">
    <source>
        <dbReference type="EMBL" id="CAD9452411.1"/>
    </source>
</evidence>
<dbReference type="AlphaFoldDB" id="A0A7S2GJL7"/>
<keyword evidence="1" id="KW-0472">Membrane</keyword>
<keyword evidence="1" id="KW-0812">Transmembrane</keyword>